<protein>
    <submittedName>
        <fullName evidence="1">Uncharacterized protein</fullName>
    </submittedName>
</protein>
<evidence type="ECO:0000313" key="2">
    <source>
        <dbReference type="EMBL" id="TGG88206.1"/>
    </source>
</evidence>
<accession>A0A1G6JEY2</accession>
<evidence type="ECO:0000313" key="3">
    <source>
        <dbReference type="Proteomes" id="UP000199322"/>
    </source>
</evidence>
<name>A0A1G6JEY2_9BACT</name>
<evidence type="ECO:0000313" key="1">
    <source>
        <dbReference type="EMBL" id="SDC17291.1"/>
    </source>
</evidence>
<reference evidence="1 3" key="1">
    <citation type="submission" date="2016-10" db="EMBL/GenBank/DDBJ databases">
        <authorList>
            <person name="de Groot N.N."/>
        </authorList>
    </citation>
    <scope>NUCLEOTIDE SEQUENCE [LARGE SCALE GENOMIC DNA]</scope>
    <source>
        <strain evidence="1 3">WG14</strain>
    </source>
</reference>
<dbReference type="RefSeq" id="WP_091402555.1">
    <property type="nucleotide sequence ID" value="NZ_FMYV01000002.1"/>
</dbReference>
<dbReference type="Proteomes" id="UP000297288">
    <property type="component" value="Unassembled WGS sequence"/>
</dbReference>
<organism evidence="1 3">
    <name type="scientific">Geotoga petraea</name>
    <dbReference type="NCBI Taxonomy" id="28234"/>
    <lineage>
        <taxon>Bacteria</taxon>
        <taxon>Thermotogati</taxon>
        <taxon>Thermotogota</taxon>
        <taxon>Thermotogae</taxon>
        <taxon>Petrotogales</taxon>
        <taxon>Petrotogaceae</taxon>
        <taxon>Geotoga</taxon>
    </lineage>
</organism>
<dbReference type="EMBL" id="FMYV01000002">
    <property type="protein sequence ID" value="SDC17291.1"/>
    <property type="molecule type" value="Genomic_DNA"/>
</dbReference>
<dbReference type="Proteomes" id="UP000199322">
    <property type="component" value="Unassembled WGS sequence"/>
</dbReference>
<gene>
    <name evidence="2" type="ORF">E4650_03980</name>
    <name evidence="1" type="ORF">SAMN04488588_0511</name>
</gene>
<reference evidence="2 4" key="2">
    <citation type="submission" date="2019-04" db="EMBL/GenBank/DDBJ databases">
        <title>Draft genome sequence data and analysis of a Fermenting Bacterium, Geotoga petraea strain HO-Geo1, isolated from heavy-oil petroleum reservoir in Russia.</title>
        <authorList>
            <person name="Grouzdev D.S."/>
            <person name="Semenova E.M."/>
            <person name="Sokolova D.S."/>
            <person name="Tourova T.P."/>
            <person name="Poltaraus A.B."/>
            <person name="Nazina T.N."/>
        </authorList>
    </citation>
    <scope>NUCLEOTIDE SEQUENCE [LARGE SCALE GENOMIC DNA]</scope>
    <source>
        <strain evidence="2 4">HO-Geo1</strain>
    </source>
</reference>
<dbReference type="EMBL" id="SRME01000002">
    <property type="protein sequence ID" value="TGG88206.1"/>
    <property type="molecule type" value="Genomic_DNA"/>
</dbReference>
<proteinExistence type="predicted"/>
<sequence>MQNKDIRNSIADIFKNIKTKKKLSNILKRKNNYYLKDDSNETICKISTLDETCMLFIKEGKNWSLISKGTLKEILNYFDENNKTSKTILFTSDQIKRLNRGIYRYVESKCHYISNKDFEAKARFGRIYFDFYIDDIFRVNIYDNDFKDCSLFIQKGKEWEKLKTGNFDKVMKYLDTYFKNHYINDKII</sequence>
<keyword evidence="3" id="KW-1185">Reference proteome</keyword>
<evidence type="ECO:0000313" key="4">
    <source>
        <dbReference type="Proteomes" id="UP000297288"/>
    </source>
</evidence>
<dbReference type="STRING" id="28234.SAMN04488588_0511"/>
<dbReference type="AlphaFoldDB" id="A0A1G6JEY2"/>